<dbReference type="Proteomes" id="UP000002282">
    <property type="component" value="Unassembled WGS sequence"/>
</dbReference>
<dbReference type="KEGG" id="dya:Dyak_GE11134"/>
<organism evidence="2 3">
    <name type="scientific">Drosophila yakuba</name>
    <name type="common">Fruit fly</name>
    <dbReference type="NCBI Taxonomy" id="7245"/>
    <lineage>
        <taxon>Eukaryota</taxon>
        <taxon>Metazoa</taxon>
        <taxon>Ecdysozoa</taxon>
        <taxon>Arthropoda</taxon>
        <taxon>Hexapoda</taxon>
        <taxon>Insecta</taxon>
        <taxon>Pterygota</taxon>
        <taxon>Neoptera</taxon>
        <taxon>Endopterygota</taxon>
        <taxon>Diptera</taxon>
        <taxon>Brachycera</taxon>
        <taxon>Muscomorpha</taxon>
        <taxon>Ephydroidea</taxon>
        <taxon>Drosophilidae</taxon>
        <taxon>Drosophila</taxon>
        <taxon>Sophophora</taxon>
    </lineage>
</organism>
<accession>B4IUS7</accession>
<evidence type="ECO:0000256" key="1">
    <source>
        <dbReference type="SAM" id="MobiDB-lite"/>
    </source>
</evidence>
<reference evidence="2 3" key="2">
    <citation type="journal article" date="2007" name="PLoS Biol.">
        <title>Principles of genome evolution in the Drosophila melanogaster species group.</title>
        <authorList>
            <person name="Ranz J.M."/>
            <person name="Maurin D."/>
            <person name="Chan Y.S."/>
            <person name="von Grotthuss M."/>
            <person name="Hillier L.W."/>
            <person name="Roote J."/>
            <person name="Ashburner M."/>
            <person name="Bergman C.M."/>
        </authorList>
    </citation>
    <scope>NUCLEOTIDE SEQUENCE [LARGE SCALE GENOMIC DNA]</scope>
    <source>
        <strain evidence="3">Tai18E2 / Tucson 14021-0261.01</strain>
    </source>
</reference>
<evidence type="ECO:0000313" key="2">
    <source>
        <dbReference type="EMBL" id="EDX00141.2"/>
    </source>
</evidence>
<name>B4IUS7_DROYA</name>
<reference evidence="2 3" key="1">
    <citation type="journal article" date="2007" name="Nature">
        <title>Evolution of genes and genomes on the Drosophila phylogeny.</title>
        <authorList>
            <consortium name="Drosophila 12 Genomes Consortium"/>
            <person name="Clark A.G."/>
            <person name="Eisen M.B."/>
            <person name="Smith D.R."/>
            <person name="Bergman C.M."/>
            <person name="Oliver B."/>
            <person name="Markow T.A."/>
            <person name="Kaufman T.C."/>
            <person name="Kellis M."/>
            <person name="Gelbart W."/>
            <person name="Iyer V.N."/>
            <person name="Pollard D.A."/>
            <person name="Sackton T.B."/>
            <person name="Larracuente A.M."/>
            <person name="Singh N.D."/>
            <person name="Abad J.P."/>
            <person name="Abt D.N."/>
            <person name="Adryan B."/>
            <person name="Aguade M."/>
            <person name="Akashi H."/>
            <person name="Anderson W.W."/>
            <person name="Aquadro C.F."/>
            <person name="Ardell D.H."/>
            <person name="Arguello R."/>
            <person name="Artieri C.G."/>
            <person name="Barbash D.A."/>
            <person name="Barker D."/>
            <person name="Barsanti P."/>
            <person name="Batterham P."/>
            <person name="Batzoglou S."/>
            <person name="Begun D."/>
            <person name="Bhutkar A."/>
            <person name="Blanco E."/>
            <person name="Bosak S.A."/>
            <person name="Bradley R.K."/>
            <person name="Brand A.D."/>
            <person name="Brent M.R."/>
            <person name="Brooks A.N."/>
            <person name="Brown R.H."/>
            <person name="Butlin R.K."/>
            <person name="Caggese C."/>
            <person name="Calvi B.R."/>
            <person name="Bernardo de Carvalho A."/>
            <person name="Caspi A."/>
            <person name="Castrezana S."/>
            <person name="Celniker S.E."/>
            <person name="Chang J.L."/>
            <person name="Chapple C."/>
            <person name="Chatterji S."/>
            <person name="Chinwalla A."/>
            <person name="Civetta A."/>
            <person name="Clifton S.W."/>
            <person name="Comeron J.M."/>
            <person name="Costello J.C."/>
            <person name="Coyne J.A."/>
            <person name="Daub J."/>
            <person name="David R.G."/>
            <person name="Delcher A.L."/>
            <person name="Delehaunty K."/>
            <person name="Do C.B."/>
            <person name="Ebling H."/>
            <person name="Edwards K."/>
            <person name="Eickbush T."/>
            <person name="Evans J.D."/>
            <person name="Filipski A."/>
            <person name="Findeiss S."/>
            <person name="Freyhult E."/>
            <person name="Fulton L."/>
            <person name="Fulton R."/>
            <person name="Garcia A.C."/>
            <person name="Gardiner A."/>
            <person name="Garfield D.A."/>
            <person name="Garvin B.E."/>
            <person name="Gibson G."/>
            <person name="Gilbert D."/>
            <person name="Gnerre S."/>
            <person name="Godfrey J."/>
            <person name="Good R."/>
            <person name="Gotea V."/>
            <person name="Gravely B."/>
            <person name="Greenberg A.J."/>
            <person name="Griffiths-Jones S."/>
            <person name="Gross S."/>
            <person name="Guigo R."/>
            <person name="Gustafson E.A."/>
            <person name="Haerty W."/>
            <person name="Hahn M.W."/>
            <person name="Halligan D.L."/>
            <person name="Halpern A.L."/>
            <person name="Halter G.M."/>
            <person name="Han M.V."/>
            <person name="Heger A."/>
            <person name="Hillier L."/>
            <person name="Hinrichs A.S."/>
            <person name="Holmes I."/>
            <person name="Hoskins R.A."/>
            <person name="Hubisz M.J."/>
            <person name="Hultmark D."/>
            <person name="Huntley M.A."/>
            <person name="Jaffe D.B."/>
            <person name="Jagadeeshan S."/>
            <person name="Jeck W.R."/>
            <person name="Johnson J."/>
            <person name="Jones C.D."/>
            <person name="Jordan W.C."/>
            <person name="Karpen G.H."/>
            <person name="Kataoka E."/>
            <person name="Keightley P.D."/>
            <person name="Kheradpour P."/>
            <person name="Kirkness E.F."/>
            <person name="Koerich L.B."/>
            <person name="Kristiansen K."/>
            <person name="Kudrna D."/>
            <person name="Kulathinal R.J."/>
            <person name="Kumar S."/>
            <person name="Kwok R."/>
            <person name="Lander E."/>
            <person name="Langley C.H."/>
            <person name="Lapoint R."/>
            <person name="Lazzaro B.P."/>
            <person name="Lee S.J."/>
            <person name="Levesque L."/>
            <person name="Li R."/>
            <person name="Lin C.F."/>
            <person name="Lin M.F."/>
            <person name="Lindblad-Toh K."/>
            <person name="Llopart A."/>
            <person name="Long M."/>
            <person name="Low L."/>
            <person name="Lozovsky E."/>
            <person name="Lu J."/>
            <person name="Luo M."/>
            <person name="Machado C.A."/>
            <person name="Makalowski W."/>
            <person name="Marzo M."/>
            <person name="Matsuda M."/>
            <person name="Matzkin L."/>
            <person name="McAllister B."/>
            <person name="McBride C.S."/>
            <person name="McKernan B."/>
            <person name="McKernan K."/>
            <person name="Mendez-Lago M."/>
            <person name="Minx P."/>
            <person name="Mollenhauer M.U."/>
            <person name="Montooth K."/>
            <person name="Mount S.M."/>
            <person name="Mu X."/>
            <person name="Myers E."/>
            <person name="Negre B."/>
            <person name="Newfeld S."/>
            <person name="Nielsen R."/>
            <person name="Noor M.A."/>
            <person name="O'Grady P."/>
            <person name="Pachter L."/>
            <person name="Papaceit M."/>
            <person name="Parisi M.J."/>
            <person name="Parisi M."/>
            <person name="Parts L."/>
            <person name="Pedersen J.S."/>
            <person name="Pesole G."/>
            <person name="Phillippy A.M."/>
            <person name="Ponting C.P."/>
            <person name="Pop M."/>
            <person name="Porcelli D."/>
            <person name="Powell J.R."/>
            <person name="Prohaska S."/>
            <person name="Pruitt K."/>
            <person name="Puig M."/>
            <person name="Quesneville H."/>
            <person name="Ram K.R."/>
            <person name="Rand D."/>
            <person name="Rasmussen M.D."/>
            <person name="Reed L.K."/>
            <person name="Reenan R."/>
            <person name="Reily A."/>
            <person name="Remington K.A."/>
            <person name="Rieger T.T."/>
            <person name="Ritchie M.G."/>
            <person name="Robin C."/>
            <person name="Rogers Y.H."/>
            <person name="Rohde C."/>
            <person name="Rozas J."/>
            <person name="Rubenfield M.J."/>
            <person name="Ruiz A."/>
            <person name="Russo S."/>
            <person name="Salzberg S.L."/>
            <person name="Sanchez-Gracia A."/>
            <person name="Saranga D.J."/>
            <person name="Sato H."/>
            <person name="Schaeffer S.W."/>
            <person name="Schatz M.C."/>
            <person name="Schlenke T."/>
            <person name="Schwartz R."/>
            <person name="Segarra C."/>
            <person name="Singh R.S."/>
            <person name="Sirot L."/>
            <person name="Sirota M."/>
            <person name="Sisneros N.B."/>
            <person name="Smith C.D."/>
            <person name="Smith T.F."/>
            <person name="Spieth J."/>
            <person name="Stage D.E."/>
            <person name="Stark A."/>
            <person name="Stephan W."/>
            <person name="Strausberg R.L."/>
            <person name="Strempel S."/>
            <person name="Sturgill D."/>
            <person name="Sutton G."/>
            <person name="Sutton G.G."/>
            <person name="Tao W."/>
            <person name="Teichmann S."/>
            <person name="Tobari Y.N."/>
            <person name="Tomimura Y."/>
            <person name="Tsolas J.M."/>
            <person name="Valente V.L."/>
            <person name="Venter E."/>
            <person name="Venter J.C."/>
            <person name="Vicario S."/>
            <person name="Vieira F.G."/>
            <person name="Vilella A.J."/>
            <person name="Villasante A."/>
            <person name="Walenz B."/>
            <person name="Wang J."/>
            <person name="Wasserman M."/>
            <person name="Watts T."/>
            <person name="Wilson D."/>
            <person name="Wilson R.K."/>
            <person name="Wing R.A."/>
            <person name="Wolfner M.F."/>
            <person name="Wong A."/>
            <person name="Wong G.K."/>
            <person name="Wu C.I."/>
            <person name="Wu G."/>
            <person name="Yamamoto D."/>
            <person name="Yang H.P."/>
            <person name="Yang S.P."/>
            <person name="Yorke J.A."/>
            <person name="Yoshida K."/>
            <person name="Zdobnov E."/>
            <person name="Zhang P."/>
            <person name="Zhang Y."/>
            <person name="Zimin A.V."/>
            <person name="Baldwin J."/>
            <person name="Abdouelleil A."/>
            <person name="Abdulkadir J."/>
            <person name="Abebe A."/>
            <person name="Abera B."/>
            <person name="Abreu J."/>
            <person name="Acer S.C."/>
            <person name="Aftuck L."/>
            <person name="Alexander A."/>
            <person name="An P."/>
            <person name="Anderson E."/>
            <person name="Anderson S."/>
            <person name="Arachi H."/>
            <person name="Azer M."/>
            <person name="Bachantsang P."/>
            <person name="Barry A."/>
            <person name="Bayul T."/>
            <person name="Berlin A."/>
            <person name="Bessette D."/>
            <person name="Bloom T."/>
            <person name="Blye J."/>
            <person name="Boguslavskiy L."/>
            <person name="Bonnet C."/>
            <person name="Boukhgalter B."/>
            <person name="Bourzgui I."/>
            <person name="Brown A."/>
            <person name="Cahill P."/>
            <person name="Channer S."/>
            <person name="Cheshatsang Y."/>
            <person name="Chuda L."/>
            <person name="Citroen M."/>
            <person name="Collymore A."/>
            <person name="Cooke P."/>
            <person name="Costello M."/>
            <person name="D'Aco K."/>
            <person name="Daza R."/>
            <person name="De Haan G."/>
            <person name="DeGray S."/>
            <person name="DeMaso C."/>
            <person name="Dhargay N."/>
            <person name="Dooley K."/>
            <person name="Dooley E."/>
            <person name="Doricent M."/>
            <person name="Dorje P."/>
            <person name="Dorjee K."/>
            <person name="Dupes A."/>
            <person name="Elong R."/>
            <person name="Falk J."/>
            <person name="Farina A."/>
            <person name="Faro S."/>
            <person name="Ferguson D."/>
            <person name="Fisher S."/>
            <person name="Foley C.D."/>
            <person name="Franke A."/>
            <person name="Friedrich D."/>
            <person name="Gadbois L."/>
            <person name="Gearin G."/>
            <person name="Gearin C.R."/>
            <person name="Giannoukos G."/>
            <person name="Goode T."/>
            <person name="Graham J."/>
            <person name="Grandbois E."/>
            <person name="Grewal S."/>
            <person name="Gyaltsen K."/>
            <person name="Hafez N."/>
            <person name="Hagos B."/>
            <person name="Hall J."/>
            <person name="Henson C."/>
            <person name="Hollinger A."/>
            <person name="Honan T."/>
            <person name="Huard M.D."/>
            <person name="Hughes L."/>
            <person name="Hurhula B."/>
            <person name="Husby M.E."/>
            <person name="Kamat A."/>
            <person name="Kanga B."/>
            <person name="Kashin S."/>
            <person name="Khazanovich D."/>
            <person name="Kisner P."/>
            <person name="Lance K."/>
            <person name="Lara M."/>
            <person name="Lee W."/>
            <person name="Lennon N."/>
            <person name="Letendre F."/>
            <person name="LeVine R."/>
            <person name="Lipovsky A."/>
            <person name="Liu X."/>
            <person name="Liu J."/>
            <person name="Liu S."/>
            <person name="Lokyitsang T."/>
            <person name="Lokyitsang Y."/>
            <person name="Lubonja R."/>
            <person name="Lui A."/>
            <person name="MacDonald P."/>
            <person name="Magnisalis V."/>
            <person name="Maru K."/>
            <person name="Matthews C."/>
            <person name="McCusker W."/>
            <person name="McDonough S."/>
            <person name="Mehta T."/>
            <person name="Meldrim J."/>
            <person name="Meneus L."/>
            <person name="Mihai O."/>
            <person name="Mihalev A."/>
            <person name="Mihova T."/>
            <person name="Mittelman R."/>
            <person name="Mlenga V."/>
            <person name="Montmayeur A."/>
            <person name="Mulrain L."/>
            <person name="Navidi A."/>
            <person name="Naylor J."/>
            <person name="Negash T."/>
            <person name="Nguyen T."/>
            <person name="Nguyen N."/>
            <person name="Nicol R."/>
            <person name="Norbu C."/>
            <person name="Norbu N."/>
            <person name="Novod N."/>
            <person name="O'Neill B."/>
            <person name="Osman S."/>
            <person name="Markiewicz E."/>
            <person name="Oyono O.L."/>
            <person name="Patti C."/>
            <person name="Phunkhang P."/>
            <person name="Pierre F."/>
            <person name="Priest M."/>
            <person name="Raghuraman S."/>
            <person name="Rege F."/>
            <person name="Reyes R."/>
            <person name="Rise C."/>
            <person name="Rogov P."/>
            <person name="Ross K."/>
            <person name="Ryan E."/>
            <person name="Settipalli S."/>
            <person name="Shea T."/>
            <person name="Sherpa N."/>
            <person name="Shi L."/>
            <person name="Shih D."/>
            <person name="Sparrow T."/>
            <person name="Spaulding J."/>
            <person name="Stalker J."/>
            <person name="Stange-Thomann N."/>
            <person name="Stavropoulos S."/>
            <person name="Stone C."/>
            <person name="Strader C."/>
            <person name="Tesfaye S."/>
            <person name="Thomson T."/>
            <person name="Thoulutsang Y."/>
            <person name="Thoulutsang D."/>
            <person name="Topham K."/>
            <person name="Topping I."/>
            <person name="Tsamla T."/>
            <person name="Vassiliev H."/>
            <person name="Vo A."/>
            <person name="Wangchuk T."/>
            <person name="Wangdi T."/>
            <person name="Weiand M."/>
            <person name="Wilkinson J."/>
            <person name="Wilson A."/>
            <person name="Yadav S."/>
            <person name="Young G."/>
            <person name="Yu Q."/>
            <person name="Zembek L."/>
            <person name="Zhong D."/>
            <person name="Zimmer A."/>
            <person name="Zwirko Z."/>
            <person name="Jaffe D.B."/>
            <person name="Alvarez P."/>
            <person name="Brockman W."/>
            <person name="Butler J."/>
            <person name="Chin C."/>
            <person name="Gnerre S."/>
            <person name="Grabherr M."/>
            <person name="Kleber M."/>
            <person name="Mauceli E."/>
            <person name="MacCallum I."/>
        </authorList>
    </citation>
    <scope>NUCLEOTIDE SEQUENCE [LARGE SCALE GENOMIC DNA]</scope>
    <source>
        <strain evidence="3">Tai18E2 / Tucson 14021-0261.01</strain>
    </source>
</reference>
<feature type="compositionally biased region" description="Low complexity" evidence="1">
    <location>
        <begin position="268"/>
        <end position="280"/>
    </location>
</feature>
<feature type="compositionally biased region" description="Polar residues" evidence="1">
    <location>
        <begin position="209"/>
        <end position="242"/>
    </location>
</feature>
<gene>
    <name evidence="2" type="primary">Dyak\GE11134</name>
    <name evidence="2" type="synonym">dyak_GLEANR_11180</name>
    <name evidence="2" type="synonym">GE11134</name>
    <name evidence="2" type="ORF">Dyak_GE11134</name>
</gene>
<dbReference type="AlphaFoldDB" id="B4IUS7"/>
<keyword evidence="3" id="KW-1185">Reference proteome</keyword>
<feature type="region of interest" description="Disordered" evidence="1">
    <location>
        <begin position="87"/>
        <end position="111"/>
    </location>
</feature>
<evidence type="ECO:0000313" key="3">
    <source>
        <dbReference type="Proteomes" id="UP000002282"/>
    </source>
</evidence>
<feature type="compositionally biased region" description="Polar residues" evidence="1">
    <location>
        <begin position="162"/>
        <end position="178"/>
    </location>
</feature>
<feature type="compositionally biased region" description="Low complexity" evidence="1">
    <location>
        <begin position="179"/>
        <end position="200"/>
    </location>
</feature>
<dbReference type="eggNOG" id="ENOG502SDUA">
    <property type="taxonomic scope" value="Eukaryota"/>
</dbReference>
<proteinExistence type="predicted"/>
<feature type="compositionally biased region" description="Polar residues" evidence="1">
    <location>
        <begin position="255"/>
        <end position="267"/>
    </location>
</feature>
<feature type="region of interest" description="Disordered" evidence="1">
    <location>
        <begin position="134"/>
        <end position="289"/>
    </location>
</feature>
<protein>
    <submittedName>
        <fullName evidence="2">Uncharacterized protein</fullName>
    </submittedName>
</protein>
<sequence length="379" mass="39455">MRENAVHTGGKSAAYIWAPPKLVVMHELIGKYSHSNMDMLKDQLKRGGYMGALGPPTPGTSTPSPFLMPAEFYKSLLATAVLQQQQQQQHHKFYAGTPSPSPAPSLSPTSGRHLLFSTAAAATACVPENGQVKKELEEQDQDNGAQEAAGHEEQKPIIAGNPTPNKPHNNSGYSWSTGNNNEVVSNSSNGHTNNHTNNHPTTPPTPPNETSATQATSVSAINLNQAQPASQTRSNFGSSIKSPPSEPDAVAAATCKSQESNSGQNPTSNSISISDSDPNPAHNPNSNSTAAAVAAAAAAAAAANMPIGGVQGQNPTQGLVHWMSAVMAEHMTGQTHLDPGAVGMHYMWNGNVDVSIYGTGFTGAGTIRGAFDLLISATL</sequence>
<dbReference type="HOGENOM" id="CLU_038741_0_0_1"/>
<dbReference type="OrthoDB" id="6077919at2759"/>
<dbReference type="EMBL" id="CH892048">
    <property type="protein sequence ID" value="EDX00141.2"/>
    <property type="molecule type" value="Genomic_DNA"/>
</dbReference>